<dbReference type="PROSITE" id="PS00330">
    <property type="entry name" value="HEMOLYSIN_CALCIUM"/>
    <property type="match status" value="2"/>
</dbReference>
<name>A0ABU1JVI3_9PROT</name>
<reference evidence="4 5" key="1">
    <citation type="submission" date="2023-07" db="EMBL/GenBank/DDBJ databases">
        <title>Sorghum-associated microbial communities from plants grown in Nebraska, USA.</title>
        <authorList>
            <person name="Schachtman D."/>
        </authorList>
    </citation>
    <scope>NUCLEOTIDE SEQUENCE [LARGE SCALE GENOMIC DNA]</scope>
    <source>
        <strain evidence="4 5">584</strain>
    </source>
</reference>
<evidence type="ECO:0000256" key="2">
    <source>
        <dbReference type="ARBA" id="ARBA00022525"/>
    </source>
</evidence>
<dbReference type="SUPFAM" id="SSF51120">
    <property type="entry name" value="beta-Roll"/>
    <property type="match status" value="3"/>
</dbReference>
<evidence type="ECO:0000313" key="5">
    <source>
        <dbReference type="Proteomes" id="UP001262410"/>
    </source>
</evidence>
<dbReference type="PANTHER" id="PTHR38340:SF1">
    <property type="entry name" value="S-LAYER PROTEIN"/>
    <property type="match status" value="1"/>
</dbReference>
<accession>A0ABU1JVI3</accession>
<sequence>MTTFTGTNGDDMLPTGSDPNGGDDIFFGLDGNDDLNMGIGNDQGFGGNGNDHIDGGGGDDYLDGGAGDDNMVGNFGDDTYIVDSIGDTVTEFSATDGIDTIYSSVTYTMPHFVDRLILTGSAAINATGTADADTLVGNTGDNILTGLAGTDFLSGGDGNDRLFGGLGPDVLDGGNGSDAVYYIDSTVGVTVSLVSGAGIGGTAQGDSLINIESLSGSSFADTLTGNSGANILRGNGGNDVLQGNGGQDVIGGDAGADRFVYAAITDSAVGVNADRILDFSSSQGDKIDLHLIDANTTVAGDQAFTFIAGAFTHVAGQLHAIGSGADTLVEGDVNGDGTADFQIKLSGLPTLVAGDFIL</sequence>
<dbReference type="Gene3D" id="2.150.10.10">
    <property type="entry name" value="Serralysin-like metalloprotease, C-terminal"/>
    <property type="match status" value="3"/>
</dbReference>
<dbReference type="InterPro" id="IPR001343">
    <property type="entry name" value="Hemolysn_Ca-bd"/>
</dbReference>
<proteinExistence type="predicted"/>
<evidence type="ECO:0000256" key="1">
    <source>
        <dbReference type="ARBA" id="ARBA00004613"/>
    </source>
</evidence>
<comment type="subcellular location">
    <subcellularLocation>
        <location evidence="1">Secreted</location>
    </subcellularLocation>
</comment>
<evidence type="ECO:0000313" key="4">
    <source>
        <dbReference type="EMBL" id="MDR6292623.1"/>
    </source>
</evidence>
<organism evidence="4 5">
    <name type="scientific">Inquilinus ginsengisoli</name>
    <dbReference type="NCBI Taxonomy" id="363840"/>
    <lineage>
        <taxon>Bacteria</taxon>
        <taxon>Pseudomonadati</taxon>
        <taxon>Pseudomonadota</taxon>
        <taxon>Alphaproteobacteria</taxon>
        <taxon>Rhodospirillales</taxon>
        <taxon>Rhodospirillaceae</taxon>
        <taxon>Inquilinus</taxon>
    </lineage>
</organism>
<dbReference type="Proteomes" id="UP001262410">
    <property type="component" value="Unassembled WGS sequence"/>
</dbReference>
<feature type="region of interest" description="Disordered" evidence="3">
    <location>
        <begin position="1"/>
        <end position="22"/>
    </location>
</feature>
<dbReference type="EMBL" id="JAVDPW010000009">
    <property type="protein sequence ID" value="MDR6292623.1"/>
    <property type="molecule type" value="Genomic_DNA"/>
</dbReference>
<keyword evidence="2" id="KW-0964">Secreted</keyword>
<dbReference type="RefSeq" id="WP_309798874.1">
    <property type="nucleotide sequence ID" value="NZ_JAVDPW010000009.1"/>
</dbReference>
<protein>
    <submittedName>
        <fullName evidence="4">Ca2+-binding RTX toxin-like protein</fullName>
    </submittedName>
</protein>
<dbReference type="PANTHER" id="PTHR38340">
    <property type="entry name" value="S-LAYER PROTEIN"/>
    <property type="match status" value="1"/>
</dbReference>
<comment type="caution">
    <text evidence="4">The sequence shown here is derived from an EMBL/GenBank/DDBJ whole genome shotgun (WGS) entry which is preliminary data.</text>
</comment>
<evidence type="ECO:0000256" key="3">
    <source>
        <dbReference type="SAM" id="MobiDB-lite"/>
    </source>
</evidence>
<dbReference type="Pfam" id="PF00353">
    <property type="entry name" value="HemolysinCabind"/>
    <property type="match status" value="4"/>
</dbReference>
<keyword evidence="5" id="KW-1185">Reference proteome</keyword>
<dbReference type="InterPro" id="IPR011049">
    <property type="entry name" value="Serralysin-like_metalloprot_C"/>
</dbReference>
<gene>
    <name evidence="4" type="ORF">E9232_005163</name>
</gene>
<dbReference type="InterPro" id="IPR050557">
    <property type="entry name" value="RTX_toxin/Mannuronan_C5-epim"/>
</dbReference>
<dbReference type="InterPro" id="IPR018511">
    <property type="entry name" value="Hemolysin-typ_Ca-bd_CS"/>
</dbReference>
<dbReference type="PRINTS" id="PR00313">
    <property type="entry name" value="CABNDNGRPT"/>
</dbReference>